<feature type="transmembrane region" description="Helical" evidence="10">
    <location>
        <begin position="263"/>
        <end position="283"/>
    </location>
</feature>
<comment type="caution">
    <text evidence="11">The sequence shown here is derived from an EMBL/GenBank/DDBJ whole genome shotgun (WGS) entry which is preliminary data.</text>
</comment>
<keyword evidence="5 10" id="KW-0812">Transmembrane</keyword>
<keyword evidence="7 10" id="KW-1133">Transmembrane helix</keyword>
<evidence type="ECO:0000256" key="3">
    <source>
        <dbReference type="ARBA" id="ARBA00022475"/>
    </source>
</evidence>
<dbReference type="Proteomes" id="UP000438093">
    <property type="component" value="Unassembled WGS sequence"/>
</dbReference>
<dbReference type="GO" id="GO:0016020">
    <property type="term" value="C:membrane"/>
    <property type="evidence" value="ECO:0007669"/>
    <property type="project" value="InterPro"/>
</dbReference>
<name>A0A6N7RJ77_9ACTN</name>
<feature type="transmembrane region" description="Helical" evidence="10">
    <location>
        <begin position="174"/>
        <end position="193"/>
    </location>
</feature>
<keyword evidence="2" id="KW-0813">Transport</keyword>
<evidence type="ECO:0000256" key="2">
    <source>
        <dbReference type="ARBA" id="ARBA00022448"/>
    </source>
</evidence>
<keyword evidence="8 10" id="KW-0472">Membrane</keyword>
<evidence type="ECO:0000313" key="11">
    <source>
        <dbReference type="EMBL" id="MRX81309.1"/>
    </source>
</evidence>
<dbReference type="EMBL" id="VTFY01000001">
    <property type="protein sequence ID" value="MRX81309.1"/>
    <property type="molecule type" value="Genomic_DNA"/>
</dbReference>
<accession>A0A6N7RJ77</accession>
<dbReference type="GO" id="GO:0015649">
    <property type="term" value="F:2-keto-3-deoxygluconate:proton symporter activity"/>
    <property type="evidence" value="ECO:0007669"/>
    <property type="project" value="InterPro"/>
</dbReference>
<proteinExistence type="inferred from homology"/>
<evidence type="ECO:0000313" key="12">
    <source>
        <dbReference type="Proteomes" id="UP000438093"/>
    </source>
</evidence>
<feature type="transmembrane region" description="Helical" evidence="10">
    <location>
        <begin position="231"/>
        <end position="251"/>
    </location>
</feature>
<evidence type="ECO:0000256" key="9">
    <source>
        <dbReference type="SAM" id="MobiDB-lite"/>
    </source>
</evidence>
<evidence type="ECO:0000256" key="6">
    <source>
        <dbReference type="ARBA" id="ARBA00022847"/>
    </source>
</evidence>
<reference evidence="12" key="1">
    <citation type="submission" date="2019-08" db="EMBL/GenBank/DDBJ databases">
        <title>Arthrobacter sp. nov., isolated from plateau pika and Tibetan wild ass.</title>
        <authorList>
            <person name="Ge Y."/>
        </authorList>
    </citation>
    <scope>NUCLEOTIDE SEQUENCE [LARGE SCALE GENOMIC DNA]</scope>
    <source>
        <strain evidence="12">HF-4214</strain>
    </source>
</reference>
<keyword evidence="3" id="KW-1003">Cell membrane</keyword>
<dbReference type="Pfam" id="PF03812">
    <property type="entry name" value="KdgT"/>
    <property type="match status" value="1"/>
</dbReference>
<feature type="transmembrane region" description="Helical" evidence="10">
    <location>
        <begin position="83"/>
        <end position="102"/>
    </location>
</feature>
<feature type="transmembrane region" description="Helical" evidence="10">
    <location>
        <begin position="50"/>
        <end position="71"/>
    </location>
</feature>
<gene>
    <name evidence="11" type="ORF">GJG86_02190</name>
</gene>
<evidence type="ECO:0000256" key="7">
    <source>
        <dbReference type="ARBA" id="ARBA00022989"/>
    </source>
</evidence>
<keyword evidence="4" id="KW-0762">Sugar transport</keyword>
<evidence type="ECO:0000256" key="8">
    <source>
        <dbReference type="ARBA" id="ARBA00023136"/>
    </source>
</evidence>
<evidence type="ECO:0008006" key="13">
    <source>
        <dbReference type="Google" id="ProtNLM"/>
    </source>
</evidence>
<feature type="transmembrane region" description="Helical" evidence="10">
    <location>
        <begin position="146"/>
        <end position="168"/>
    </location>
</feature>
<dbReference type="RefSeq" id="WP_154332181.1">
    <property type="nucleotide sequence ID" value="NZ_VTFY01000001.1"/>
</dbReference>
<dbReference type="InterPro" id="IPR004684">
    <property type="entry name" value="2keto-3dGluconate_permease"/>
</dbReference>
<feature type="transmembrane region" description="Helical" evidence="10">
    <location>
        <begin position="21"/>
        <end position="38"/>
    </location>
</feature>
<feature type="compositionally biased region" description="Polar residues" evidence="9">
    <location>
        <begin position="329"/>
        <end position="341"/>
    </location>
</feature>
<keyword evidence="12" id="KW-1185">Reference proteome</keyword>
<evidence type="ECO:0000256" key="1">
    <source>
        <dbReference type="ARBA" id="ARBA00006430"/>
    </source>
</evidence>
<evidence type="ECO:0000256" key="5">
    <source>
        <dbReference type="ARBA" id="ARBA00022692"/>
    </source>
</evidence>
<protein>
    <recommendedName>
        <fullName evidence="13">2-keto-3-deoxygluconate permease</fullName>
    </recommendedName>
</protein>
<feature type="region of interest" description="Disordered" evidence="9">
    <location>
        <begin position="325"/>
        <end position="352"/>
    </location>
</feature>
<comment type="similarity">
    <text evidence="1">Belongs to the KdgT transporter family.</text>
</comment>
<evidence type="ECO:0000256" key="4">
    <source>
        <dbReference type="ARBA" id="ARBA00022597"/>
    </source>
</evidence>
<sequence>MSNKEKKSILNITGLMKWFPGGTLVIPMLLTATINTLFPDALSIGGTTTPFFKTGTMYIIGFILFCTGITLNPKTLVELCKKNGSYLLVKIIIMVILAFAVQHLMPELLPFGIPAAALFCILTSTNPGSYLEQVGRYGTELDKTTYPLVHLSTTSAVVVLVWNLVGAAGGDIDWMSLLALFCPFIVGFILGNLDPKFGPMFKGGTAMIIPLLGACFGASMDLQTAAVQGGIPGIAVSIIYVVVIIPIFLLLDRVILKRPGYQGVSWCAVSGACAAIPPMIMAGTPMEAYIPQAVAMVATATIVTNLIMPLVNKRVVAKWGDAHGDRHVTTGQPSSDCTQGAMTEDPRPNAQM</sequence>
<evidence type="ECO:0000256" key="10">
    <source>
        <dbReference type="SAM" id="Phobius"/>
    </source>
</evidence>
<organism evidence="11 12">
    <name type="scientific">Eggerthella guodeyinii</name>
    <dbReference type="NCBI Taxonomy" id="2690837"/>
    <lineage>
        <taxon>Bacteria</taxon>
        <taxon>Bacillati</taxon>
        <taxon>Actinomycetota</taxon>
        <taxon>Coriobacteriia</taxon>
        <taxon>Eggerthellales</taxon>
        <taxon>Eggerthellaceae</taxon>
        <taxon>Eggerthella</taxon>
    </lineage>
</organism>
<keyword evidence="6" id="KW-0769">Symport</keyword>
<feature type="transmembrane region" description="Helical" evidence="10">
    <location>
        <begin position="289"/>
        <end position="308"/>
    </location>
</feature>
<dbReference type="AlphaFoldDB" id="A0A6N7RJ77"/>